<organism evidence="1 2">
    <name type="scientific">Pangasianodon gigas</name>
    <name type="common">Mekong giant catfish</name>
    <name type="synonym">Pangasius gigas</name>
    <dbReference type="NCBI Taxonomy" id="30993"/>
    <lineage>
        <taxon>Eukaryota</taxon>
        <taxon>Metazoa</taxon>
        <taxon>Chordata</taxon>
        <taxon>Craniata</taxon>
        <taxon>Vertebrata</taxon>
        <taxon>Euteleostomi</taxon>
        <taxon>Actinopterygii</taxon>
        <taxon>Neopterygii</taxon>
        <taxon>Teleostei</taxon>
        <taxon>Ostariophysi</taxon>
        <taxon>Siluriformes</taxon>
        <taxon>Pangasiidae</taxon>
        <taxon>Pangasianodon</taxon>
    </lineage>
</organism>
<name>A0ACC5W8F0_PANGG</name>
<protein>
    <submittedName>
        <fullName evidence="1">Uncharacterized protein</fullName>
    </submittedName>
</protein>
<accession>A0ACC5W8F0</accession>
<dbReference type="EMBL" id="CM040455">
    <property type="protein sequence ID" value="MCI4375117.1"/>
    <property type="molecule type" value="Genomic_DNA"/>
</dbReference>
<gene>
    <name evidence="1" type="ORF">PGIGA_G00105500</name>
</gene>
<comment type="caution">
    <text evidence="1">The sequence shown here is derived from an EMBL/GenBank/DDBJ whole genome shotgun (WGS) entry which is preliminary data.</text>
</comment>
<sequence>MLRTGELLKLSMRVPMVLLNGPKPIPIHFQCSAIKGHHAQKKVVFFSGTVKVVFCKGPLGDLLQEPTEEARLIKNNPSLQDKSAPVKEELVRQNALTVIRQRGGDISDRREIYGEYILQFGKYKGKSFWWLLENDMGYTIYLMKNFEQEEAAGVFMAEGHSKNSLLSFVNYAHSFEEIQSLVRYVSKIPAEPTSSSEDDQLVGFRARAKSTWQESWNSRADGYASFITGAACVPGTQMYKLQQYLRNRQQSACPPVLASSAKSEPKEMDEDDELESAMLNISPSKLRVQSLPALKSPVPLPKELMFLVPGQSRSTHTERRVSTTGDSSIIDSSPACRTLTFGECGKDENLSFSETTSHNVPRTAEASHEPFSPWFFSVQPTASATDRSNNGGG</sequence>
<evidence type="ECO:0000313" key="2">
    <source>
        <dbReference type="Proteomes" id="UP000829447"/>
    </source>
</evidence>
<evidence type="ECO:0000313" key="1">
    <source>
        <dbReference type="EMBL" id="MCI4375117.1"/>
    </source>
</evidence>
<proteinExistence type="predicted"/>
<dbReference type="Proteomes" id="UP000829447">
    <property type="component" value="Linkage Group LG2"/>
</dbReference>
<reference evidence="1 2" key="1">
    <citation type="journal article" date="2022" name="bioRxiv">
        <title>An ancient truncated duplication of the anti-Mullerian hormone receptor type 2 gene is a potential conserved master sex determinant in the Pangasiidae catfish family.</title>
        <authorList>
            <person name="Wen M."/>
            <person name="Pan Q."/>
            <person name="Jouanno E."/>
            <person name="Montfort J."/>
            <person name="Zahm M."/>
            <person name="Cabau C."/>
            <person name="Klopp C."/>
            <person name="Iampietro C."/>
            <person name="Roques C."/>
            <person name="Bouchez O."/>
            <person name="Castinel A."/>
            <person name="Donnadieu C."/>
            <person name="Parrinello H."/>
            <person name="Poncet C."/>
            <person name="Belmonte E."/>
            <person name="Gautier V."/>
            <person name="Avarre J.-C."/>
            <person name="Dugue R."/>
            <person name="Gustiano R."/>
            <person name="Ha T.T.T."/>
            <person name="Campet M."/>
            <person name="Sriphairoj K."/>
            <person name="Ribolli J."/>
            <person name="de Almeida F.L."/>
            <person name="Desvignes T."/>
            <person name="Postlethwait J.H."/>
            <person name="Bucao C.F."/>
            <person name="Robinson-Rechavi M."/>
            <person name="Bobe J."/>
            <person name="Herpin A."/>
            <person name="Guiguen Y."/>
        </authorList>
    </citation>
    <scope>NUCLEOTIDE SEQUENCE [LARGE SCALE GENOMIC DNA]</scope>
    <source>
        <strain evidence="1">YG-Dec2019</strain>
    </source>
</reference>
<keyword evidence="2" id="KW-1185">Reference proteome</keyword>